<reference evidence="2" key="1">
    <citation type="submission" date="2025-08" db="UniProtKB">
        <authorList>
            <consortium name="Ensembl"/>
        </authorList>
    </citation>
    <scope>IDENTIFICATION</scope>
</reference>
<dbReference type="GO" id="GO:0005829">
    <property type="term" value="C:cytosol"/>
    <property type="evidence" value="ECO:0007669"/>
    <property type="project" value="InterPro"/>
</dbReference>
<name>A0A3Q3QSW6_MONAL</name>
<dbReference type="InterPro" id="IPR047535">
    <property type="entry name" value="RING-HC_RBR_parkin"/>
</dbReference>
<dbReference type="GO" id="GO:0004842">
    <property type="term" value="F:ubiquitin-protein transferase activity"/>
    <property type="evidence" value="ECO:0007669"/>
    <property type="project" value="InterPro"/>
</dbReference>
<dbReference type="CDD" id="cd16627">
    <property type="entry name" value="RING-HC_RBR_parkin"/>
    <property type="match status" value="1"/>
</dbReference>
<evidence type="ECO:0000259" key="1">
    <source>
        <dbReference type="Pfam" id="PF17978"/>
    </source>
</evidence>
<dbReference type="PRINTS" id="PR01475">
    <property type="entry name" value="PARKIN"/>
</dbReference>
<proteinExistence type="predicted"/>
<dbReference type="GO" id="GO:0005739">
    <property type="term" value="C:mitochondrion"/>
    <property type="evidence" value="ECO:0007669"/>
    <property type="project" value="InterPro"/>
</dbReference>
<dbReference type="STRING" id="43700.ENSMALP00000019366"/>
<feature type="domain" description="RING/Ubox-like zinc-binding" evidence="1">
    <location>
        <begin position="37"/>
        <end position="99"/>
    </location>
</feature>
<accession>A0A3Q3QSW6</accession>
<dbReference type="Proteomes" id="UP000261600">
    <property type="component" value="Unplaced"/>
</dbReference>
<keyword evidence="3" id="KW-1185">Reference proteome</keyword>
<dbReference type="InterPro" id="IPR041170">
    <property type="entry name" value="Znf-RING_14"/>
</dbReference>
<evidence type="ECO:0000313" key="3">
    <source>
        <dbReference type="Proteomes" id="UP000261600"/>
    </source>
</evidence>
<protein>
    <recommendedName>
        <fullName evidence="1">RING/Ubox-like zinc-binding domain-containing protein</fullName>
    </recommendedName>
</protein>
<evidence type="ECO:0000313" key="2">
    <source>
        <dbReference type="Ensembl" id="ENSMALP00000019366.1"/>
    </source>
</evidence>
<dbReference type="Ensembl" id="ENSMALT00000019751.1">
    <property type="protein sequence ID" value="ENSMALP00000019366.1"/>
    <property type="gene ID" value="ENSMALG00000013522.1"/>
</dbReference>
<reference evidence="2" key="2">
    <citation type="submission" date="2025-09" db="UniProtKB">
        <authorList>
            <consortium name="Ensembl"/>
        </authorList>
    </citation>
    <scope>IDENTIFICATION</scope>
</reference>
<dbReference type="InterPro" id="IPR003977">
    <property type="entry name" value="Parkin"/>
</dbReference>
<organism evidence="2 3">
    <name type="scientific">Monopterus albus</name>
    <name type="common">Swamp eel</name>
    <dbReference type="NCBI Taxonomy" id="43700"/>
    <lineage>
        <taxon>Eukaryota</taxon>
        <taxon>Metazoa</taxon>
        <taxon>Chordata</taxon>
        <taxon>Craniata</taxon>
        <taxon>Vertebrata</taxon>
        <taxon>Euteleostomi</taxon>
        <taxon>Actinopterygii</taxon>
        <taxon>Neopterygii</taxon>
        <taxon>Teleostei</taxon>
        <taxon>Neoteleostei</taxon>
        <taxon>Acanthomorphata</taxon>
        <taxon>Anabantaria</taxon>
        <taxon>Synbranchiformes</taxon>
        <taxon>Synbranchidae</taxon>
        <taxon>Monopterus</taxon>
    </lineage>
</organism>
<sequence length="107" mass="12064">FSIRQALPDCPCKPSQFFMKCASHPTTDNDPSVALDLIMSNTRDVPCIACTDVMDVVLVFQCPKRHVICLDCFRRYCETRLNERQFVHHPEIGYSLPCAGDTILVSA</sequence>
<dbReference type="Pfam" id="PF17978">
    <property type="entry name" value="zf-RING_14"/>
    <property type="match status" value="1"/>
</dbReference>
<dbReference type="AlphaFoldDB" id="A0A3Q3QSW6"/>